<evidence type="ECO:0008006" key="3">
    <source>
        <dbReference type="Google" id="ProtNLM"/>
    </source>
</evidence>
<name>A0AAV6XK16_9LAMI</name>
<dbReference type="Proteomes" id="UP000826271">
    <property type="component" value="Unassembled WGS sequence"/>
</dbReference>
<evidence type="ECO:0000313" key="2">
    <source>
        <dbReference type="Proteomes" id="UP000826271"/>
    </source>
</evidence>
<dbReference type="GO" id="GO:0030332">
    <property type="term" value="F:cyclin binding"/>
    <property type="evidence" value="ECO:0007669"/>
    <property type="project" value="TreeGrafter"/>
</dbReference>
<dbReference type="GO" id="GO:0000151">
    <property type="term" value="C:ubiquitin ligase complex"/>
    <property type="evidence" value="ECO:0007669"/>
    <property type="project" value="TreeGrafter"/>
</dbReference>
<dbReference type="PANTHER" id="PTHR31531">
    <property type="entry name" value="E3 UBIQUITIN-PROTEIN LIGASE E3D FAMILY MEMBER"/>
    <property type="match status" value="1"/>
</dbReference>
<dbReference type="GO" id="GO:0005634">
    <property type="term" value="C:nucleus"/>
    <property type="evidence" value="ECO:0007669"/>
    <property type="project" value="TreeGrafter"/>
</dbReference>
<accession>A0AAV6XK16</accession>
<protein>
    <recommendedName>
        <fullName evidence="3">Ubiquitin-conjugating enzyme E2C-binding protein</fullName>
    </recommendedName>
</protein>
<dbReference type="GO" id="GO:0061630">
    <property type="term" value="F:ubiquitin protein ligase activity"/>
    <property type="evidence" value="ECO:0007669"/>
    <property type="project" value="TreeGrafter"/>
</dbReference>
<dbReference type="InterPro" id="IPR019193">
    <property type="entry name" value="UBQ-conj_enz_E2-bd_prot"/>
</dbReference>
<comment type="caution">
    <text evidence="1">The sequence shown here is derived from an EMBL/GenBank/DDBJ whole genome shotgun (WGS) entry which is preliminary data.</text>
</comment>
<organism evidence="1 2">
    <name type="scientific">Buddleja alternifolia</name>
    <dbReference type="NCBI Taxonomy" id="168488"/>
    <lineage>
        <taxon>Eukaryota</taxon>
        <taxon>Viridiplantae</taxon>
        <taxon>Streptophyta</taxon>
        <taxon>Embryophyta</taxon>
        <taxon>Tracheophyta</taxon>
        <taxon>Spermatophyta</taxon>
        <taxon>Magnoliopsida</taxon>
        <taxon>eudicotyledons</taxon>
        <taxon>Gunneridae</taxon>
        <taxon>Pentapetalae</taxon>
        <taxon>asterids</taxon>
        <taxon>lamiids</taxon>
        <taxon>Lamiales</taxon>
        <taxon>Scrophulariaceae</taxon>
        <taxon>Buddlejeae</taxon>
        <taxon>Buddleja</taxon>
    </lineage>
</organism>
<proteinExistence type="predicted"/>
<dbReference type="PANTHER" id="PTHR31531:SF2">
    <property type="entry name" value="E3 UBIQUITIN-PROTEIN LIGASE E3D"/>
    <property type="match status" value="1"/>
</dbReference>
<dbReference type="GO" id="GO:0031624">
    <property type="term" value="F:ubiquitin conjugating enzyme binding"/>
    <property type="evidence" value="ECO:0007669"/>
    <property type="project" value="TreeGrafter"/>
</dbReference>
<evidence type="ECO:0000313" key="1">
    <source>
        <dbReference type="EMBL" id="KAG8383366.1"/>
    </source>
</evidence>
<dbReference type="AlphaFoldDB" id="A0AAV6XK16"/>
<dbReference type="GO" id="GO:0005829">
    <property type="term" value="C:cytosol"/>
    <property type="evidence" value="ECO:0007669"/>
    <property type="project" value="TreeGrafter"/>
</dbReference>
<gene>
    <name evidence="1" type="ORF">BUALT_Bualt04G0005100</name>
</gene>
<dbReference type="GO" id="GO:0000209">
    <property type="term" value="P:protein polyubiquitination"/>
    <property type="evidence" value="ECO:0007669"/>
    <property type="project" value="TreeGrafter"/>
</dbReference>
<keyword evidence="2" id="KW-1185">Reference proteome</keyword>
<dbReference type="Pfam" id="PF09814">
    <property type="entry name" value="HECT_2"/>
    <property type="match status" value="1"/>
</dbReference>
<reference evidence="1" key="1">
    <citation type="submission" date="2019-10" db="EMBL/GenBank/DDBJ databases">
        <authorList>
            <person name="Zhang R."/>
            <person name="Pan Y."/>
            <person name="Wang J."/>
            <person name="Ma R."/>
            <person name="Yu S."/>
        </authorList>
    </citation>
    <scope>NUCLEOTIDE SEQUENCE</scope>
    <source>
        <strain evidence="1">LA-IB0</strain>
        <tissue evidence="1">Leaf</tissue>
    </source>
</reference>
<dbReference type="EMBL" id="WHWC01000004">
    <property type="protein sequence ID" value="KAG8383366.1"/>
    <property type="molecule type" value="Genomic_DNA"/>
</dbReference>
<sequence length="563" mass="63670">MPPPPTAAEPPFAAAATNPSWWRYLWEAQSHTSILRLLLFNPNTKASAQCGDLKLNLLHQQSLLTVSFLESDAQIETSIEVPVPRVLIDHESPLHFRTFEDHIEVKLVLLLPVDHPLVSDFDSILNFEENKDELTSLSVDSDIKKLSCMKEVHFYCRNCSSKLTKGLSCFEEMPSTNWRESADNWFGNCCCSFGGVSEKLVSKYAKSYTCDPGVCLLNTASVLLSKNDLLGCEFRDVKARRNFEPDLNPTTDNCLSRVSQDEIHVFLENQKVFLDGYLGNGFMVRSSGLSKDIQWNKFLCPECSCFLGAYPCFEDNVPLDGGLRLFKCYISTCLPCDGSDDVFRLPFSPQNLEEQSAVRHLFCFFLFNSSLYLKILAGHSFAFCHIEKQKEVKRLGFMCNHNHSCAGNYPFALRTAHLSLNKRTYLFRHDISFQSRVDQNNSIYRIHTISVIPLILLLKAEKERMIDHMRLRTEVSKMVVFELSIVQPNYGSLSGAQVGRGDPDPPPAVNEQNQLKLIGSRRSNSPVNGIALEKKENNVLSSSHREEIEGQRPIGLHIEVKSL</sequence>
<dbReference type="GO" id="GO:0006513">
    <property type="term" value="P:protein monoubiquitination"/>
    <property type="evidence" value="ECO:0007669"/>
    <property type="project" value="TreeGrafter"/>
</dbReference>
<dbReference type="GO" id="GO:0051865">
    <property type="term" value="P:protein autoubiquitination"/>
    <property type="evidence" value="ECO:0007669"/>
    <property type="project" value="TreeGrafter"/>
</dbReference>
<dbReference type="GO" id="GO:0043161">
    <property type="term" value="P:proteasome-mediated ubiquitin-dependent protein catabolic process"/>
    <property type="evidence" value="ECO:0007669"/>
    <property type="project" value="TreeGrafter"/>
</dbReference>